<evidence type="ECO:0000313" key="3">
    <source>
        <dbReference type="Proteomes" id="UP000075714"/>
    </source>
</evidence>
<reference evidence="3" key="1">
    <citation type="journal article" date="2016" name="Nat. Commun.">
        <title>The Gonium pectorale genome demonstrates co-option of cell cycle regulation during the evolution of multicellularity.</title>
        <authorList>
            <person name="Hanschen E.R."/>
            <person name="Marriage T.N."/>
            <person name="Ferris P.J."/>
            <person name="Hamaji T."/>
            <person name="Toyoda A."/>
            <person name="Fujiyama A."/>
            <person name="Neme R."/>
            <person name="Noguchi H."/>
            <person name="Minakuchi Y."/>
            <person name="Suzuki M."/>
            <person name="Kawai-Toyooka H."/>
            <person name="Smith D.R."/>
            <person name="Sparks H."/>
            <person name="Anderson J."/>
            <person name="Bakaric R."/>
            <person name="Luria V."/>
            <person name="Karger A."/>
            <person name="Kirschner M.W."/>
            <person name="Durand P.M."/>
            <person name="Michod R.E."/>
            <person name="Nozaki H."/>
            <person name="Olson B.J."/>
        </authorList>
    </citation>
    <scope>NUCLEOTIDE SEQUENCE [LARGE SCALE GENOMIC DNA]</scope>
    <source>
        <strain evidence="3">NIES-2863</strain>
    </source>
</reference>
<keyword evidence="3" id="KW-1185">Reference proteome</keyword>
<feature type="compositionally biased region" description="Low complexity" evidence="1">
    <location>
        <begin position="204"/>
        <end position="247"/>
    </location>
</feature>
<evidence type="ECO:0000313" key="2">
    <source>
        <dbReference type="EMBL" id="KXZ45460.1"/>
    </source>
</evidence>
<feature type="compositionally biased region" description="Low complexity" evidence="1">
    <location>
        <begin position="257"/>
        <end position="282"/>
    </location>
</feature>
<feature type="region of interest" description="Disordered" evidence="1">
    <location>
        <begin position="119"/>
        <end position="315"/>
    </location>
</feature>
<feature type="compositionally biased region" description="Low complexity" evidence="1">
    <location>
        <begin position="119"/>
        <end position="131"/>
    </location>
</feature>
<dbReference type="Proteomes" id="UP000075714">
    <property type="component" value="Unassembled WGS sequence"/>
</dbReference>
<sequence length="333" mass="31726">MLDPTVVLVPPGRTLADLPAALEAMRGGAAGPKAEVAACRGAGVTAATEVQLRVSAGLEHLASPVMSFKLHQALVLPGCVLRLSDSSSVEVLSVLPQPASPEQPVRIVPSTRIVAVGPGASAAAPTTPGSPLWSSRAAPAEEELGQRRGGAAAEAAEGEGRGKHRGDGDGEGECSAQGSGSAAGGAAPAAPRKGSGGSKGTGKSGASSSSGKSKAKGSKAAGASTGAVVGEAPDPGEAADAGAADATGRGGEDKPAAKPCRGARAAAGATGVEAAEGVAGVPEPEPADGDGEAPKAGTKGKAKPKAKKSKGTGGGLAAKASVFDALLGLDDDA</sequence>
<accession>A0A150G7Y4</accession>
<dbReference type="AlphaFoldDB" id="A0A150G7Y4"/>
<comment type="caution">
    <text evidence="2">The sequence shown here is derived from an EMBL/GenBank/DDBJ whole genome shotgun (WGS) entry which is preliminary data.</text>
</comment>
<feature type="compositionally biased region" description="Gly residues" evidence="1">
    <location>
        <begin position="194"/>
        <end position="203"/>
    </location>
</feature>
<feature type="compositionally biased region" description="Basic residues" evidence="1">
    <location>
        <begin position="298"/>
        <end position="310"/>
    </location>
</feature>
<dbReference type="EMBL" id="LSYV01000055">
    <property type="protein sequence ID" value="KXZ45460.1"/>
    <property type="molecule type" value="Genomic_DNA"/>
</dbReference>
<feature type="compositionally biased region" description="Low complexity" evidence="1">
    <location>
        <begin position="175"/>
        <end position="193"/>
    </location>
</feature>
<feature type="compositionally biased region" description="Basic and acidic residues" evidence="1">
    <location>
        <begin position="158"/>
        <end position="168"/>
    </location>
</feature>
<evidence type="ECO:0000256" key="1">
    <source>
        <dbReference type="SAM" id="MobiDB-lite"/>
    </source>
</evidence>
<name>A0A150G7Y4_GONPE</name>
<proteinExistence type="predicted"/>
<gene>
    <name evidence="2" type="ORF">GPECTOR_54g201</name>
</gene>
<dbReference type="OrthoDB" id="549452at2759"/>
<organism evidence="2 3">
    <name type="scientific">Gonium pectorale</name>
    <name type="common">Green alga</name>
    <dbReference type="NCBI Taxonomy" id="33097"/>
    <lineage>
        <taxon>Eukaryota</taxon>
        <taxon>Viridiplantae</taxon>
        <taxon>Chlorophyta</taxon>
        <taxon>core chlorophytes</taxon>
        <taxon>Chlorophyceae</taxon>
        <taxon>CS clade</taxon>
        <taxon>Chlamydomonadales</taxon>
        <taxon>Volvocaceae</taxon>
        <taxon>Gonium</taxon>
    </lineage>
</organism>
<protein>
    <submittedName>
        <fullName evidence="2">Uncharacterized protein</fullName>
    </submittedName>
</protein>